<feature type="transmembrane region" description="Helical" evidence="2">
    <location>
        <begin position="94"/>
        <end position="117"/>
    </location>
</feature>
<feature type="compositionally biased region" description="Basic and acidic residues" evidence="1">
    <location>
        <begin position="34"/>
        <end position="53"/>
    </location>
</feature>
<evidence type="ECO:0000259" key="3">
    <source>
        <dbReference type="Pfam" id="PF13240"/>
    </source>
</evidence>
<dbReference type="AlphaFoldDB" id="A0A941HQJ2"/>
<dbReference type="Pfam" id="PF13240">
    <property type="entry name" value="Zn_Ribbon_1"/>
    <property type="match status" value="1"/>
</dbReference>
<sequence>MYCSKCGVRNGDENKVCYHCGAPMPGAGMAEEGEVPRRNEYGAPRREREYAEPREVRDEADTLAGIAACCIPLVGIVLYLVWRDKYPRKAKSVCGWTIGGLVITGIFWVIAILAGLASAGESF</sequence>
<proteinExistence type="predicted"/>
<name>A0A941HQJ2_9CLOT</name>
<evidence type="ECO:0000313" key="5">
    <source>
        <dbReference type="Proteomes" id="UP000675379"/>
    </source>
</evidence>
<evidence type="ECO:0000256" key="2">
    <source>
        <dbReference type="SAM" id="Phobius"/>
    </source>
</evidence>
<dbReference type="InterPro" id="IPR026870">
    <property type="entry name" value="Zinc_ribbon_dom"/>
</dbReference>
<evidence type="ECO:0000256" key="1">
    <source>
        <dbReference type="SAM" id="MobiDB-lite"/>
    </source>
</evidence>
<dbReference type="RefSeq" id="WP_211801480.1">
    <property type="nucleotide sequence ID" value="NZ_JAGSCS010000011.1"/>
</dbReference>
<protein>
    <submittedName>
        <fullName evidence="4">Zinc ribbon domain-containing protein</fullName>
    </submittedName>
</protein>
<reference evidence="4" key="1">
    <citation type="submission" date="2021-04" db="EMBL/GenBank/DDBJ databases">
        <title>Proteiniclasticum sedimins sp. nov., an obligate anaerobic bacterium isolated from anaerobic sludge.</title>
        <authorList>
            <person name="Liu J."/>
        </authorList>
    </citation>
    <scope>NUCLEOTIDE SEQUENCE</scope>
    <source>
        <strain evidence="4">BAD-10</strain>
    </source>
</reference>
<feature type="transmembrane region" description="Helical" evidence="2">
    <location>
        <begin position="63"/>
        <end position="82"/>
    </location>
</feature>
<organism evidence="4 5">
    <name type="scientific">Proteiniclasticum sediminis</name>
    <dbReference type="NCBI Taxonomy" id="2804028"/>
    <lineage>
        <taxon>Bacteria</taxon>
        <taxon>Bacillati</taxon>
        <taxon>Bacillota</taxon>
        <taxon>Clostridia</taxon>
        <taxon>Eubacteriales</taxon>
        <taxon>Clostridiaceae</taxon>
        <taxon>Proteiniclasticum</taxon>
    </lineage>
</organism>
<keyword evidence="2" id="KW-0812">Transmembrane</keyword>
<keyword evidence="2" id="KW-1133">Transmembrane helix</keyword>
<keyword evidence="5" id="KW-1185">Reference proteome</keyword>
<feature type="region of interest" description="Disordered" evidence="1">
    <location>
        <begin position="33"/>
        <end position="53"/>
    </location>
</feature>
<keyword evidence="2" id="KW-0472">Membrane</keyword>
<feature type="domain" description="Zinc-ribbon" evidence="3">
    <location>
        <begin position="2"/>
        <end position="24"/>
    </location>
</feature>
<accession>A0A941HQJ2</accession>
<dbReference type="Gene3D" id="4.10.1060.10">
    <property type="entry name" value="Zinc finger, RanBP2-type"/>
    <property type="match status" value="1"/>
</dbReference>
<comment type="caution">
    <text evidence="4">The sequence shown here is derived from an EMBL/GenBank/DDBJ whole genome shotgun (WGS) entry which is preliminary data.</text>
</comment>
<gene>
    <name evidence="4" type="ORF">KCG48_09075</name>
</gene>
<dbReference type="EMBL" id="JAGSCS010000011">
    <property type="protein sequence ID" value="MBR0576491.1"/>
    <property type="molecule type" value="Genomic_DNA"/>
</dbReference>
<evidence type="ECO:0000313" key="4">
    <source>
        <dbReference type="EMBL" id="MBR0576491.1"/>
    </source>
</evidence>
<dbReference type="Proteomes" id="UP000675379">
    <property type="component" value="Unassembled WGS sequence"/>
</dbReference>